<name>A0ABQ1EX00_9BACL</name>
<proteinExistence type="predicted"/>
<dbReference type="InterPro" id="IPR036291">
    <property type="entry name" value="NAD(P)-bd_dom_sf"/>
</dbReference>
<feature type="domain" description="Saccharopine dehydrogenase NADP binding" evidence="1">
    <location>
        <begin position="5"/>
        <end position="114"/>
    </location>
</feature>
<accession>A0ABQ1EX00</accession>
<evidence type="ECO:0000313" key="2">
    <source>
        <dbReference type="EMBL" id="GFZ91078.1"/>
    </source>
</evidence>
<comment type="caution">
    <text evidence="2">The sequence shown here is derived from an EMBL/GenBank/DDBJ whole genome shotgun (WGS) entry which is preliminary data.</text>
</comment>
<dbReference type="Gene3D" id="3.40.50.720">
    <property type="entry name" value="NAD(P)-binding Rossmann-like Domain"/>
    <property type="match status" value="1"/>
</dbReference>
<dbReference type="PANTHER" id="PTHR43796:SF2">
    <property type="entry name" value="CARBOXYNORSPERMIDINE SYNTHASE"/>
    <property type="match status" value="1"/>
</dbReference>
<dbReference type="EMBL" id="BMHE01000023">
    <property type="protein sequence ID" value="GFZ91078.1"/>
    <property type="molecule type" value="Genomic_DNA"/>
</dbReference>
<reference evidence="3" key="1">
    <citation type="journal article" date="2019" name="Int. J. Syst. Evol. Microbiol.">
        <title>The Global Catalogue of Microorganisms (GCM) 10K type strain sequencing project: providing services to taxonomists for standard genome sequencing and annotation.</title>
        <authorList>
            <consortium name="The Broad Institute Genomics Platform"/>
            <consortium name="The Broad Institute Genome Sequencing Center for Infectious Disease"/>
            <person name="Wu L."/>
            <person name="Ma J."/>
        </authorList>
    </citation>
    <scope>NUCLEOTIDE SEQUENCE [LARGE SCALE GENOMIC DNA]</scope>
    <source>
        <strain evidence="3">CGMCC 1.15043</strain>
    </source>
</reference>
<dbReference type="SUPFAM" id="SSF51735">
    <property type="entry name" value="NAD(P)-binding Rossmann-fold domains"/>
    <property type="match status" value="1"/>
</dbReference>
<evidence type="ECO:0000259" key="1">
    <source>
        <dbReference type="Pfam" id="PF03435"/>
    </source>
</evidence>
<gene>
    <name evidence="2" type="ORF">GCM10008018_41730</name>
</gene>
<organism evidence="2 3">
    <name type="scientific">Paenibacillus marchantiophytorum</name>
    <dbReference type="NCBI Taxonomy" id="1619310"/>
    <lineage>
        <taxon>Bacteria</taxon>
        <taxon>Bacillati</taxon>
        <taxon>Bacillota</taxon>
        <taxon>Bacilli</taxon>
        <taxon>Bacillales</taxon>
        <taxon>Paenibacillaceae</taxon>
        <taxon>Paenibacillus</taxon>
    </lineage>
</organism>
<protein>
    <recommendedName>
        <fullName evidence="1">Saccharopine dehydrogenase NADP binding domain-containing protein</fullName>
    </recommendedName>
</protein>
<dbReference type="InterPro" id="IPR005097">
    <property type="entry name" value="Sacchrp_dh_NADP-bd"/>
</dbReference>
<keyword evidence="3" id="KW-1185">Reference proteome</keyword>
<dbReference type="RefSeq" id="WP_189014632.1">
    <property type="nucleotide sequence ID" value="NZ_BMHE01000023.1"/>
</dbReference>
<dbReference type="Pfam" id="PF03435">
    <property type="entry name" value="Sacchrp_dh_NADP"/>
    <property type="match status" value="1"/>
</dbReference>
<dbReference type="PANTHER" id="PTHR43796">
    <property type="entry name" value="CARBOXYNORSPERMIDINE SYNTHASE"/>
    <property type="match status" value="1"/>
</dbReference>
<dbReference type="Proteomes" id="UP000615455">
    <property type="component" value="Unassembled WGS sequence"/>
</dbReference>
<evidence type="ECO:0000313" key="3">
    <source>
        <dbReference type="Proteomes" id="UP000615455"/>
    </source>
</evidence>
<sequence length="364" mass="39740">MKNRIVVVGGYGHVGKTICRELGAQYPGLVYAAGRNLASAEKFSRETGGSVLPMQLDIGDEVAASVFDQVKLVIMCLDQTDTAFVRACFRSGTHYIDVSADGRFLNQVEYWTTEAEANDATAVLSVGLAPGLTNLLARHAHNLLDHTQSLELSIMLGLGDQHGKAAIEWTVDNLSVSFPITQNARQITVDSFTDGKATDFGAHLGRKRAYRFPFSDQQTLPRTLNVPSVSTRLCFDSKLATAFMAGLRATGTFRFLKFKGIRNATVRGFSKLHFGIDKFALKVEAHGEKGGRQTTVACLLQGSDQSQMTARVASYVADAVYSSKFPHGVYHIDQLFELTSLSDKVLKDAHIEMFVNGESAIQAY</sequence>
<dbReference type="Gene3D" id="3.30.360.10">
    <property type="entry name" value="Dihydrodipicolinate Reductase, domain 2"/>
    <property type="match status" value="1"/>
</dbReference>